<gene>
    <name evidence="2" type="ORF">CYFA0S_07e02564g</name>
</gene>
<dbReference type="PANTHER" id="PTHR21054">
    <property type="entry name" value="ZINC METALLOPROTEINASE-RELATED"/>
    <property type="match status" value="1"/>
</dbReference>
<dbReference type="SUPFAM" id="SSF55486">
    <property type="entry name" value="Metalloproteases ('zincins'), catalytic domain"/>
    <property type="match status" value="1"/>
</dbReference>
<dbReference type="InterPro" id="IPR001229">
    <property type="entry name" value="Jacalin-like_lectin_dom"/>
</dbReference>
<protein>
    <submittedName>
        <fullName evidence="2">CYFA0S07e02564g1_1</fullName>
    </submittedName>
</protein>
<dbReference type="SMART" id="SM00915">
    <property type="entry name" value="Jacalin"/>
    <property type="match status" value="1"/>
</dbReference>
<dbReference type="InterPro" id="IPR053002">
    <property type="entry name" value="Metalloproteinase_M10B"/>
</dbReference>
<evidence type="ECO:0000313" key="2">
    <source>
        <dbReference type="EMBL" id="CDR41473.1"/>
    </source>
</evidence>
<dbReference type="Pfam" id="PF01419">
    <property type="entry name" value="Jacalin"/>
    <property type="match status" value="1"/>
</dbReference>
<dbReference type="AlphaFoldDB" id="A0A061AWA2"/>
<dbReference type="PANTHER" id="PTHR21054:SF2">
    <property type="entry name" value="MIP04191P"/>
    <property type="match status" value="1"/>
</dbReference>
<proteinExistence type="predicted"/>
<dbReference type="PROSITE" id="PS51752">
    <property type="entry name" value="JACALIN_LECTIN"/>
    <property type="match status" value="1"/>
</dbReference>
<dbReference type="EMBL" id="LK052892">
    <property type="protein sequence ID" value="CDR41473.1"/>
    <property type="molecule type" value="Genomic_DNA"/>
</dbReference>
<evidence type="ECO:0000259" key="1">
    <source>
        <dbReference type="PROSITE" id="PS51752"/>
    </source>
</evidence>
<dbReference type="PhylomeDB" id="A0A061AWA2"/>
<dbReference type="SUPFAM" id="SSF51101">
    <property type="entry name" value="Mannose-binding lectins"/>
    <property type="match status" value="1"/>
</dbReference>
<dbReference type="Pfam" id="PF12044">
    <property type="entry name" value="Metallopep"/>
    <property type="match status" value="1"/>
</dbReference>
<dbReference type="InterPro" id="IPR036404">
    <property type="entry name" value="Jacalin-like_lectin_dom_sf"/>
</dbReference>
<feature type="domain" description="Jacalin-type lectin" evidence="1">
    <location>
        <begin position="556"/>
        <end position="737"/>
    </location>
</feature>
<reference evidence="2" key="1">
    <citation type="journal article" date="2014" name="Genome Announc.">
        <title>Genome sequence of the yeast Cyberlindnera fabianii (Hansenula fabianii).</title>
        <authorList>
            <person name="Freel K.C."/>
            <person name="Sarilar V."/>
            <person name="Neuveglise C."/>
            <person name="Devillers H."/>
            <person name="Friedrich A."/>
            <person name="Schacherer J."/>
        </authorList>
    </citation>
    <scope>NUCLEOTIDE SEQUENCE</scope>
    <source>
        <strain evidence="2">YJS4271</strain>
    </source>
</reference>
<dbReference type="Gene3D" id="2.100.10.30">
    <property type="entry name" value="Jacalin-like lectin domain"/>
    <property type="match status" value="1"/>
</dbReference>
<dbReference type="VEuPathDB" id="FungiDB:BON22_3704"/>
<organism evidence="2">
    <name type="scientific">Cyberlindnera fabianii</name>
    <name type="common">Yeast</name>
    <name type="synonym">Hansenula fabianii</name>
    <dbReference type="NCBI Taxonomy" id="36022"/>
    <lineage>
        <taxon>Eukaryota</taxon>
        <taxon>Fungi</taxon>
        <taxon>Dikarya</taxon>
        <taxon>Ascomycota</taxon>
        <taxon>Saccharomycotina</taxon>
        <taxon>Saccharomycetes</taxon>
        <taxon>Phaffomycetales</taxon>
        <taxon>Phaffomycetaceae</taxon>
        <taxon>Cyberlindnera</taxon>
    </lineage>
</organism>
<name>A0A061AWA2_CYBFA</name>
<sequence length="738" mass="80936">MCQLLFSTTILPSIARRLDTTDTMGINVYNVQSGGTVHTPLLIVHGESTASKSGILTVTNRGEAYPPLYYEVNQGLFKAIVHLEPGLNQLVLSQYDGRIVNGFPEYTNNSSRASLPLDLTYIPLVQNRPVHLCVLLAKDSPGNFDTTGIKQKYEGNGLDLAIRKLRVAGRLMQAYTNEQMLRAGFGNRTFNFAEEYTKDTLFAQESMNPKFRNTIKIHVIRSKKTLKELRDPNLAQQNSKGTDTGGLFRIAGEELRAYGGPFAEGNKPVQAAVMFLDTHWDPKLRLILTHAALGGGDDRFRLAIFGSHGMYSWPSSLEQVAPAFQDTTKANIDEVANDANQCGTYWECLNITMGAFLHEIGHSLGCPHQTSGIMLRDYVTFNRSFVSREAACLRTGSGGMCPLMPKDECTWHRLDLLRFLYHPCFTLPSDYNDPSFGKKLPNAGKAALLPMGNGNALLKSSSPIYSIELLKAELAQAYIEYLPKSLGGPGPQYEVMINAEELRSRLPRDKQSGPFDLKVLSLGQNEAHFKDVPHTVNDTSNFIRSDFGLGRGVLLGMKSGAFGNGNRGDKQPDVYYDPRRVVNVRVYHGMALDGIRIDMSAAPNSSAPVASPPLPERNYKSSFKSMLKNFADTSIGTPSQHHSMPPIANSVLYGNQTGGYTDFPLQPGETIDHYNLRCGGWVDAIQIVTSSGRTSAMLGKAEGGGSAVMSPPSGYEIIGFHGTKSKWVDSIGVVYVPK</sequence>
<dbReference type="GO" id="GO:0005737">
    <property type="term" value="C:cytoplasm"/>
    <property type="evidence" value="ECO:0007669"/>
    <property type="project" value="TreeGrafter"/>
</dbReference>
<dbReference type="InterPro" id="IPR021917">
    <property type="entry name" value="Unchr_Zn-peptidase-like"/>
</dbReference>
<dbReference type="OrthoDB" id="74460at2759"/>
<accession>A0A061AWA2</accession>